<gene>
    <name evidence="2" type="ORF">GJ688_16750</name>
</gene>
<evidence type="ECO:0000313" key="2">
    <source>
        <dbReference type="EMBL" id="MTV50590.1"/>
    </source>
</evidence>
<keyword evidence="1" id="KW-0472">Membrane</keyword>
<evidence type="ECO:0000313" key="3">
    <source>
        <dbReference type="Proteomes" id="UP000430670"/>
    </source>
</evidence>
<dbReference type="Proteomes" id="UP000430670">
    <property type="component" value="Unassembled WGS sequence"/>
</dbReference>
<feature type="transmembrane region" description="Helical" evidence="1">
    <location>
        <begin position="96"/>
        <end position="118"/>
    </location>
</feature>
<sequence length="227" mass="23105">MIGTIVNAAAVIGGALMGTLFHKAIAEKYKITIMQGIGLSVGLIGIQMALQTKNPLIVVASLVLGAIAGETIDIEAQLEKIGKYLESKIGSGRGDVAKAFVTASLIYCVGAMAIMGSIQDGLTGDSSILFVKSLLDGITSIILGSTLGIGVALSSIPVFLYQGAITLLSSYIQPLLKPTMVTEMTAVGGLLILGIGTNILGVTKLRVGNLLPGIIVAVIAAGLFPPA</sequence>
<feature type="transmembrane region" description="Helical" evidence="1">
    <location>
        <begin position="32"/>
        <end position="50"/>
    </location>
</feature>
<dbReference type="PANTHER" id="PTHR36111">
    <property type="entry name" value="INNER MEMBRANE PROTEIN-RELATED"/>
    <property type="match status" value="1"/>
</dbReference>
<feature type="transmembrane region" description="Helical" evidence="1">
    <location>
        <begin position="207"/>
        <end position="224"/>
    </location>
</feature>
<feature type="transmembrane region" description="Helical" evidence="1">
    <location>
        <begin position="56"/>
        <end position="76"/>
    </location>
</feature>
<keyword evidence="1" id="KW-0812">Transmembrane</keyword>
<comment type="caution">
    <text evidence="2">The sequence shown here is derived from an EMBL/GenBank/DDBJ whole genome shotgun (WGS) entry which is preliminary data.</text>
</comment>
<organism evidence="2 3">
    <name type="scientific">Heliobacterium mobile</name>
    <name type="common">Heliobacillus mobilis</name>
    <dbReference type="NCBI Taxonomy" id="28064"/>
    <lineage>
        <taxon>Bacteria</taxon>
        <taxon>Bacillati</taxon>
        <taxon>Bacillota</taxon>
        <taxon>Clostridia</taxon>
        <taxon>Eubacteriales</taxon>
        <taxon>Heliobacteriaceae</taxon>
        <taxon>Heliobacterium</taxon>
    </lineage>
</organism>
<dbReference type="InterPro" id="IPR007563">
    <property type="entry name" value="DUF554"/>
</dbReference>
<dbReference type="RefSeq" id="WP_155477672.1">
    <property type="nucleotide sequence ID" value="NZ_WNKU01000029.1"/>
</dbReference>
<proteinExistence type="predicted"/>
<dbReference type="OrthoDB" id="9797976at2"/>
<dbReference type="AlphaFoldDB" id="A0A6I3SNH9"/>
<keyword evidence="1" id="KW-1133">Transmembrane helix</keyword>
<feature type="transmembrane region" description="Helical" evidence="1">
    <location>
        <begin position="181"/>
        <end position="201"/>
    </location>
</feature>
<name>A0A6I3SNH9_HELMO</name>
<dbReference type="PANTHER" id="PTHR36111:SF2">
    <property type="entry name" value="INNER MEMBRANE PROTEIN"/>
    <property type="match status" value="1"/>
</dbReference>
<protein>
    <submittedName>
        <fullName evidence="2">DUF554 family protein</fullName>
    </submittedName>
</protein>
<keyword evidence="3" id="KW-1185">Reference proteome</keyword>
<dbReference type="EMBL" id="WNKU01000029">
    <property type="protein sequence ID" value="MTV50590.1"/>
    <property type="molecule type" value="Genomic_DNA"/>
</dbReference>
<feature type="transmembrane region" description="Helical" evidence="1">
    <location>
        <begin position="138"/>
        <end position="160"/>
    </location>
</feature>
<accession>A0A6I3SNH9</accession>
<evidence type="ECO:0000256" key="1">
    <source>
        <dbReference type="SAM" id="Phobius"/>
    </source>
</evidence>
<feature type="transmembrane region" description="Helical" evidence="1">
    <location>
        <begin position="6"/>
        <end position="25"/>
    </location>
</feature>
<dbReference type="Pfam" id="PF04474">
    <property type="entry name" value="DUF554"/>
    <property type="match status" value="1"/>
</dbReference>
<reference evidence="2 3" key="1">
    <citation type="submission" date="2019-11" db="EMBL/GenBank/DDBJ databases">
        <title>Whole-genome sequence of a the green, strictly anaerobic photosynthetic bacterium Heliobacillus mobilis DSM 6151.</title>
        <authorList>
            <person name="Kyndt J.A."/>
            <person name="Meyer T.E."/>
        </authorList>
    </citation>
    <scope>NUCLEOTIDE SEQUENCE [LARGE SCALE GENOMIC DNA]</scope>
    <source>
        <strain evidence="2 3">DSM 6151</strain>
    </source>
</reference>